<reference evidence="1" key="1">
    <citation type="journal article" date="2020" name="Fungal Divers.">
        <title>Resolving the Mortierellaceae phylogeny through synthesis of multi-gene phylogenetics and phylogenomics.</title>
        <authorList>
            <person name="Vandepol N."/>
            <person name="Liber J."/>
            <person name="Desiro A."/>
            <person name="Na H."/>
            <person name="Kennedy M."/>
            <person name="Barry K."/>
            <person name="Grigoriev I.V."/>
            <person name="Miller A.N."/>
            <person name="O'Donnell K."/>
            <person name="Stajich J.E."/>
            <person name="Bonito G."/>
        </authorList>
    </citation>
    <scope>NUCLEOTIDE SEQUENCE</scope>
    <source>
        <strain evidence="1">NRRL 28262</strain>
    </source>
</reference>
<dbReference type="SUPFAM" id="SSF52047">
    <property type="entry name" value="RNI-like"/>
    <property type="match status" value="1"/>
</dbReference>
<dbReference type="AlphaFoldDB" id="A0AAD4H666"/>
<proteinExistence type="predicted"/>
<dbReference type="Proteomes" id="UP001194580">
    <property type="component" value="Unassembled WGS sequence"/>
</dbReference>
<dbReference type="Gene3D" id="3.80.10.10">
    <property type="entry name" value="Ribonuclease Inhibitor"/>
    <property type="match status" value="1"/>
</dbReference>
<evidence type="ECO:0000313" key="2">
    <source>
        <dbReference type="Proteomes" id="UP001194580"/>
    </source>
</evidence>
<sequence>MMHLTDLPPEILSLIGDKLDAHGTFDTMPTIRNLLCVSHFCHRSFRHLLWRRVTIRGKTSLSGLSVLKAYAHLVLYLHFEQRAKNEFFQLDFPHLVFFRCDLEKLHYFQSLGRTTTTNPMYKHEDLLATLSDFISRHATIQDLVITTQNVFLTQQLWDTISTTLQTPRRLVINGLTLDMEAGPETKGPGFWRACTQFQDITYSGSDQLDYLDLEDYDFSGLKRLSYTTQTENTPKLWMWMCRCPNLTRFHWGGNILLQQVAAVAELPDWPFLEEFSLGGDVHGSDEDLARILSCLYPLKHLRLTSGDFGQVCFSILRERHFDSLKTLAAQGGGLLSSQMALEVLQGCAHLEEFRANKINLRDLRSSPQPWVCLGLKHLQVTFASDPRDPDADSIMFDQLSRLTRLEVLDMKSYGSISTGLPSFAKASPAWRVENGLLQLSTLTQLRVFRIQKYARGRIMEWRVDDFEWMLDHWPKLEVLCGNFAWRSAITEERVEDRIMSLIKQRGVRTY</sequence>
<keyword evidence="2" id="KW-1185">Reference proteome</keyword>
<dbReference type="InterPro" id="IPR032675">
    <property type="entry name" value="LRR_dom_sf"/>
</dbReference>
<evidence type="ECO:0000313" key="1">
    <source>
        <dbReference type="EMBL" id="KAG0273515.1"/>
    </source>
</evidence>
<gene>
    <name evidence="1" type="ORF">BGZ95_010679</name>
</gene>
<protein>
    <recommendedName>
        <fullName evidence="3">F-box domain-containing protein</fullName>
    </recommendedName>
</protein>
<accession>A0AAD4H666</accession>
<evidence type="ECO:0008006" key="3">
    <source>
        <dbReference type="Google" id="ProtNLM"/>
    </source>
</evidence>
<name>A0AAD4H666_9FUNG</name>
<comment type="caution">
    <text evidence="1">The sequence shown here is derived from an EMBL/GenBank/DDBJ whole genome shotgun (WGS) entry which is preliminary data.</text>
</comment>
<organism evidence="1 2">
    <name type="scientific">Linnemannia exigua</name>
    <dbReference type="NCBI Taxonomy" id="604196"/>
    <lineage>
        <taxon>Eukaryota</taxon>
        <taxon>Fungi</taxon>
        <taxon>Fungi incertae sedis</taxon>
        <taxon>Mucoromycota</taxon>
        <taxon>Mortierellomycotina</taxon>
        <taxon>Mortierellomycetes</taxon>
        <taxon>Mortierellales</taxon>
        <taxon>Mortierellaceae</taxon>
        <taxon>Linnemannia</taxon>
    </lineage>
</organism>
<dbReference type="EMBL" id="JAAAIL010000734">
    <property type="protein sequence ID" value="KAG0273515.1"/>
    <property type="molecule type" value="Genomic_DNA"/>
</dbReference>